<name>A0A1M7THQ4_9RHOB</name>
<dbReference type="AlphaFoldDB" id="A0A1M7THQ4"/>
<dbReference type="InterPro" id="IPR023195">
    <property type="entry name" value="Nict_dMeBzImd_PRibTrfase_N"/>
</dbReference>
<keyword evidence="5 10" id="KW-0169">Cobalamin biosynthesis</keyword>
<dbReference type="SUPFAM" id="SSF52733">
    <property type="entry name" value="Nicotinate mononucleotide:5,6-dimethylbenzimidazole phosphoribosyltransferase (CobT)"/>
    <property type="match status" value="1"/>
</dbReference>
<dbReference type="Pfam" id="PF02277">
    <property type="entry name" value="DBI_PRT"/>
    <property type="match status" value="1"/>
</dbReference>
<evidence type="ECO:0000256" key="9">
    <source>
        <dbReference type="ARBA" id="ARBA00047340"/>
    </source>
</evidence>
<keyword evidence="12" id="KW-1185">Reference proteome</keyword>
<accession>A0A1M7THQ4</accession>
<dbReference type="EC" id="2.4.2.21" evidence="3 10"/>
<protein>
    <recommendedName>
        <fullName evidence="4 10">Nicotinate-nucleotide--dimethylbenzimidazole phosphoribosyltransferase</fullName>
        <shortName evidence="10">NN:DBI PRT</shortName>
        <ecNumber evidence="3 10">2.4.2.21</ecNumber>
    </recommendedName>
    <alternativeName>
        <fullName evidence="8 10">N(1)-alpha-phosphoribosyltransferase</fullName>
    </alternativeName>
</protein>
<dbReference type="STRING" id="1189325.SAMN04488119_10627"/>
<comment type="pathway">
    <text evidence="1 10">Nucleoside biosynthesis; alpha-ribazole biosynthesis; alpha-ribazole from 5,6-dimethylbenzimidazole: step 1/2.</text>
</comment>
<evidence type="ECO:0000313" key="11">
    <source>
        <dbReference type="EMBL" id="SHN70250.1"/>
    </source>
</evidence>
<evidence type="ECO:0000256" key="3">
    <source>
        <dbReference type="ARBA" id="ARBA00011991"/>
    </source>
</evidence>
<dbReference type="FunFam" id="3.40.50.10210:FF:000001">
    <property type="entry name" value="Nicotinate-nucleotide--dimethylbenzimidazole phosphoribosyltransferase"/>
    <property type="match status" value="1"/>
</dbReference>
<dbReference type="OrthoDB" id="9781491at2"/>
<dbReference type="NCBIfam" id="NF000996">
    <property type="entry name" value="PRK00105.1"/>
    <property type="match status" value="1"/>
</dbReference>
<dbReference type="InterPro" id="IPR036087">
    <property type="entry name" value="Nict_dMeBzImd_PRibTrfase_sf"/>
</dbReference>
<dbReference type="Gene3D" id="3.40.50.10210">
    <property type="match status" value="1"/>
</dbReference>
<dbReference type="Gene3D" id="1.10.1610.10">
    <property type="match status" value="1"/>
</dbReference>
<keyword evidence="6 10" id="KW-0328">Glycosyltransferase</keyword>
<evidence type="ECO:0000256" key="10">
    <source>
        <dbReference type="HAMAP-Rule" id="MF_00230"/>
    </source>
</evidence>
<dbReference type="HAMAP" id="MF_00230">
    <property type="entry name" value="CobT"/>
    <property type="match status" value="1"/>
</dbReference>
<dbReference type="InterPro" id="IPR017846">
    <property type="entry name" value="Nict_dMeBzImd_PRibTrfase_bact"/>
</dbReference>
<evidence type="ECO:0000313" key="12">
    <source>
        <dbReference type="Proteomes" id="UP000184066"/>
    </source>
</evidence>
<dbReference type="UniPathway" id="UPA00061">
    <property type="reaction ID" value="UER00516"/>
</dbReference>
<dbReference type="EMBL" id="FRDL01000006">
    <property type="protein sequence ID" value="SHN70250.1"/>
    <property type="molecule type" value="Genomic_DNA"/>
</dbReference>
<feature type="active site" description="Proton acceptor" evidence="10">
    <location>
        <position position="316"/>
    </location>
</feature>
<dbReference type="RefSeq" id="WP_072747590.1">
    <property type="nucleotide sequence ID" value="NZ_FOHL01000006.1"/>
</dbReference>
<dbReference type="PANTHER" id="PTHR43463">
    <property type="entry name" value="NICOTINATE-NUCLEOTIDE--DIMETHYLBENZIMIDAZOLE PHOSPHORIBOSYLTRANSFERASE"/>
    <property type="match status" value="1"/>
</dbReference>
<organism evidence="11 12">
    <name type="scientific">Oceanicella actignis</name>
    <dbReference type="NCBI Taxonomy" id="1189325"/>
    <lineage>
        <taxon>Bacteria</taxon>
        <taxon>Pseudomonadati</taxon>
        <taxon>Pseudomonadota</taxon>
        <taxon>Alphaproteobacteria</taxon>
        <taxon>Rhodobacterales</taxon>
        <taxon>Paracoccaceae</taxon>
        <taxon>Oceanicella</taxon>
    </lineage>
</organism>
<proteinExistence type="inferred from homology"/>
<evidence type="ECO:0000256" key="7">
    <source>
        <dbReference type="ARBA" id="ARBA00022679"/>
    </source>
</evidence>
<comment type="catalytic activity">
    <reaction evidence="9 10">
        <text>5,6-dimethylbenzimidazole + nicotinate beta-D-ribonucleotide = alpha-ribazole 5'-phosphate + nicotinate + H(+)</text>
        <dbReference type="Rhea" id="RHEA:11196"/>
        <dbReference type="ChEBI" id="CHEBI:15378"/>
        <dbReference type="ChEBI" id="CHEBI:15890"/>
        <dbReference type="ChEBI" id="CHEBI:32544"/>
        <dbReference type="ChEBI" id="CHEBI:57502"/>
        <dbReference type="ChEBI" id="CHEBI:57918"/>
        <dbReference type="EC" id="2.4.2.21"/>
    </reaction>
</comment>
<dbReference type="GO" id="GO:0008939">
    <property type="term" value="F:nicotinate-nucleotide-dimethylbenzimidazole phosphoribosyltransferase activity"/>
    <property type="evidence" value="ECO:0007669"/>
    <property type="project" value="UniProtKB-UniRule"/>
</dbReference>
<evidence type="ECO:0000256" key="8">
    <source>
        <dbReference type="ARBA" id="ARBA00030686"/>
    </source>
</evidence>
<evidence type="ECO:0000256" key="1">
    <source>
        <dbReference type="ARBA" id="ARBA00005049"/>
    </source>
</evidence>
<dbReference type="CDD" id="cd02439">
    <property type="entry name" value="DMB-PRT_CobT"/>
    <property type="match status" value="1"/>
</dbReference>
<gene>
    <name evidence="10" type="primary">cobT</name>
    <name evidence="11" type="ORF">SAMN05216200_106176</name>
</gene>
<dbReference type="NCBIfam" id="TIGR03160">
    <property type="entry name" value="cobT_DBIPRT"/>
    <property type="match status" value="1"/>
</dbReference>
<evidence type="ECO:0000256" key="5">
    <source>
        <dbReference type="ARBA" id="ARBA00022573"/>
    </source>
</evidence>
<dbReference type="GO" id="GO:0009236">
    <property type="term" value="P:cobalamin biosynthetic process"/>
    <property type="evidence" value="ECO:0007669"/>
    <property type="project" value="UniProtKB-UniRule"/>
</dbReference>
<evidence type="ECO:0000256" key="4">
    <source>
        <dbReference type="ARBA" id="ARBA00015486"/>
    </source>
</evidence>
<keyword evidence="7 10" id="KW-0808">Transferase</keyword>
<comment type="function">
    <text evidence="10">Catalyzes the synthesis of alpha-ribazole-5'-phosphate from nicotinate mononucleotide (NAMN) and 5,6-dimethylbenzimidazole (DMB).</text>
</comment>
<comment type="similarity">
    <text evidence="2 10">Belongs to the CobT family.</text>
</comment>
<sequence length="349" mass="35501">MLADLRVPPFDPALRARVQHAIDVKTKPQGSLGRIEELALQLALIQETEAPRVEAHLLLCAADHGVVAEGVSAWPQEVTAQMVANFLAGGAASTVFAREMGCKVTVADAGVAAPIPPAPKGAPALRRAGIRPGTRNFAREDAMTPAELSAALEFGATLAREAIAEGATVIALGEMGIGNTSSAAMLAHKIAGIELAPLVGPGAGLDGEGVSRKQQVLERAAARHPRRMDPMAALAAYGGLEIAALTGACAAAAAGGAAVLSDGFIASSAALAAIAARPEIGPRVIFSHMSREPGHRLMLEALEARPLLDLDLRLGEGTGALLALPLLRAACAMLAEMATFGSAGVSGKD</sequence>
<evidence type="ECO:0000256" key="6">
    <source>
        <dbReference type="ARBA" id="ARBA00022676"/>
    </source>
</evidence>
<reference evidence="11 12" key="1">
    <citation type="submission" date="2016-12" db="EMBL/GenBank/DDBJ databases">
        <authorList>
            <person name="Song W.-J."/>
            <person name="Kurnit D.M."/>
        </authorList>
    </citation>
    <scope>NUCLEOTIDE SEQUENCE [LARGE SCALE GENOMIC DNA]</scope>
    <source>
        <strain evidence="11 12">CGMCC 1.10808</strain>
    </source>
</reference>
<dbReference type="InterPro" id="IPR003200">
    <property type="entry name" value="Nict_dMeBzImd_PRibTrfase"/>
</dbReference>
<dbReference type="Proteomes" id="UP000184066">
    <property type="component" value="Unassembled WGS sequence"/>
</dbReference>
<evidence type="ECO:0000256" key="2">
    <source>
        <dbReference type="ARBA" id="ARBA00007110"/>
    </source>
</evidence>
<dbReference type="PANTHER" id="PTHR43463:SF1">
    <property type="entry name" value="NICOTINATE-NUCLEOTIDE--DIMETHYLBENZIMIDAZOLE PHOSPHORIBOSYLTRANSFERASE"/>
    <property type="match status" value="1"/>
</dbReference>